<reference evidence="6" key="1">
    <citation type="submission" date="2017-02" db="UniProtKB">
        <authorList>
            <consortium name="WormBaseParasite"/>
        </authorList>
    </citation>
    <scope>IDENTIFICATION</scope>
</reference>
<dbReference type="EMBL" id="UYYF01000617">
    <property type="protein sequence ID" value="VDM98750.1"/>
    <property type="molecule type" value="Genomic_DNA"/>
</dbReference>
<feature type="domain" description="MIR" evidence="3">
    <location>
        <begin position="83"/>
        <end position="139"/>
    </location>
</feature>
<dbReference type="PANTHER" id="PTHR46809:SF2">
    <property type="entry name" value="GH21273P"/>
    <property type="match status" value="1"/>
</dbReference>
<keyword evidence="2" id="KW-0677">Repeat</keyword>
<evidence type="ECO:0000313" key="4">
    <source>
        <dbReference type="EMBL" id="VDM98750.1"/>
    </source>
</evidence>
<keyword evidence="1" id="KW-0732">Signal</keyword>
<evidence type="ECO:0000259" key="3">
    <source>
        <dbReference type="PROSITE" id="PS50919"/>
    </source>
</evidence>
<evidence type="ECO:0000256" key="1">
    <source>
        <dbReference type="ARBA" id="ARBA00022729"/>
    </source>
</evidence>
<sequence length="204" mass="22809">MLGEFGFFSIFYFVMRVVKTDEDIVACNSLVKLKNNKEDVRLHSHDVKYGTGSGQQSVTAVENGDDVNSYWLLLKTKGKCKRGEPISCGQTIRLKHHKTSCYLHSHLFDAPITRGNQEVSCYGKDEESDSGDHWKVLCDSEVWLHNVPVRLKHEDTGKFLGVSGQTFGRPISGQYEVVGTTSSQNSALWAAVEGVFMVRSDKSE</sequence>
<reference evidence="4 5" key="2">
    <citation type="submission" date="2018-11" db="EMBL/GenBank/DDBJ databases">
        <authorList>
            <consortium name="Pathogen Informatics"/>
        </authorList>
    </citation>
    <scope>NUCLEOTIDE SEQUENCE [LARGE SCALE GENOMIC DNA]</scope>
</reference>
<gene>
    <name evidence="4" type="ORF">TCLT_LOCUS2665</name>
</gene>
<evidence type="ECO:0000313" key="5">
    <source>
        <dbReference type="Proteomes" id="UP000276776"/>
    </source>
</evidence>
<feature type="domain" description="MIR" evidence="3">
    <location>
        <begin position="139"/>
        <end position="194"/>
    </location>
</feature>
<dbReference type="InterPro" id="IPR036300">
    <property type="entry name" value="MIR_dom_sf"/>
</dbReference>
<dbReference type="OrthoDB" id="5588846at2759"/>
<keyword evidence="5" id="KW-1185">Reference proteome</keyword>
<feature type="domain" description="MIR" evidence="3">
    <location>
        <begin position="22"/>
        <end position="76"/>
    </location>
</feature>
<accession>A0A0N5CR14</accession>
<dbReference type="SUPFAM" id="SSF82109">
    <property type="entry name" value="MIR domain"/>
    <property type="match status" value="1"/>
</dbReference>
<evidence type="ECO:0000256" key="2">
    <source>
        <dbReference type="ARBA" id="ARBA00022737"/>
    </source>
</evidence>
<dbReference type="OMA" id="KPQHGTR"/>
<dbReference type="PANTHER" id="PTHR46809">
    <property type="entry name" value="STROMAL CELL-DERIVED FACTOR 2-LIKE PROTEIN"/>
    <property type="match status" value="1"/>
</dbReference>
<evidence type="ECO:0000313" key="6">
    <source>
        <dbReference type="WBParaSite" id="TCLT_0000266401-mRNA-1"/>
    </source>
</evidence>
<dbReference type="STRING" id="103827.A0A0N5CR14"/>
<protein>
    <submittedName>
        <fullName evidence="6">Stromal cell-derived factor 2</fullName>
    </submittedName>
</protein>
<dbReference type="AlphaFoldDB" id="A0A0N5CR14"/>
<dbReference type="Pfam" id="PF02815">
    <property type="entry name" value="MIR"/>
    <property type="match status" value="1"/>
</dbReference>
<dbReference type="Gene3D" id="2.80.10.50">
    <property type="match status" value="1"/>
</dbReference>
<organism evidence="6">
    <name type="scientific">Thelazia callipaeda</name>
    <name type="common">Oriental eyeworm</name>
    <name type="synonym">Parasitic nematode</name>
    <dbReference type="NCBI Taxonomy" id="103827"/>
    <lineage>
        <taxon>Eukaryota</taxon>
        <taxon>Metazoa</taxon>
        <taxon>Ecdysozoa</taxon>
        <taxon>Nematoda</taxon>
        <taxon>Chromadorea</taxon>
        <taxon>Rhabditida</taxon>
        <taxon>Spirurina</taxon>
        <taxon>Spiruromorpha</taxon>
        <taxon>Thelazioidea</taxon>
        <taxon>Thelaziidae</taxon>
        <taxon>Thelazia</taxon>
    </lineage>
</organism>
<dbReference type="PROSITE" id="PS50919">
    <property type="entry name" value="MIR"/>
    <property type="match status" value="3"/>
</dbReference>
<proteinExistence type="predicted"/>
<name>A0A0N5CR14_THECL</name>
<dbReference type="InterPro" id="IPR016093">
    <property type="entry name" value="MIR_motif"/>
</dbReference>
<dbReference type="Proteomes" id="UP000276776">
    <property type="component" value="Unassembled WGS sequence"/>
</dbReference>
<dbReference type="SMART" id="SM00472">
    <property type="entry name" value="MIR"/>
    <property type="match status" value="3"/>
</dbReference>
<dbReference type="WBParaSite" id="TCLT_0000266401-mRNA-1">
    <property type="protein sequence ID" value="TCLT_0000266401-mRNA-1"/>
    <property type="gene ID" value="TCLT_0000266401"/>
</dbReference>